<feature type="domain" description="UspA" evidence="2">
    <location>
        <begin position="1"/>
        <end position="138"/>
    </location>
</feature>
<dbReference type="SUPFAM" id="SSF52402">
    <property type="entry name" value="Adenine nucleotide alpha hydrolases-like"/>
    <property type="match status" value="2"/>
</dbReference>
<evidence type="ECO:0000256" key="1">
    <source>
        <dbReference type="ARBA" id="ARBA00008791"/>
    </source>
</evidence>
<gene>
    <name evidence="3" type="ORF">KK078_09710</name>
</gene>
<keyword evidence="4" id="KW-1185">Reference proteome</keyword>
<dbReference type="PANTHER" id="PTHR46268:SF6">
    <property type="entry name" value="UNIVERSAL STRESS PROTEIN UP12"/>
    <property type="match status" value="1"/>
</dbReference>
<comment type="similarity">
    <text evidence="1">Belongs to the universal stress protein A family.</text>
</comment>
<name>A0AAP2D814_9BACT</name>
<dbReference type="PANTHER" id="PTHR46268">
    <property type="entry name" value="STRESS RESPONSE PROTEIN NHAX"/>
    <property type="match status" value="1"/>
</dbReference>
<dbReference type="AlphaFoldDB" id="A0AAP2D814"/>
<proteinExistence type="inferred from homology"/>
<evidence type="ECO:0000259" key="2">
    <source>
        <dbReference type="Pfam" id="PF00582"/>
    </source>
</evidence>
<dbReference type="PRINTS" id="PR01438">
    <property type="entry name" value="UNVRSLSTRESS"/>
</dbReference>
<dbReference type="EMBL" id="JAHESC010000011">
    <property type="protein sequence ID" value="MBT1686834.1"/>
    <property type="molecule type" value="Genomic_DNA"/>
</dbReference>
<comment type="caution">
    <text evidence="3">The sequence shown here is derived from an EMBL/GenBank/DDBJ whole genome shotgun (WGS) entry which is preliminary data.</text>
</comment>
<dbReference type="Pfam" id="PF00582">
    <property type="entry name" value="Usp"/>
    <property type="match status" value="2"/>
</dbReference>
<protein>
    <submittedName>
        <fullName evidence="3">Universal stress protein</fullName>
    </submittedName>
</protein>
<dbReference type="Proteomes" id="UP001319180">
    <property type="component" value="Unassembled WGS sequence"/>
</dbReference>
<feature type="domain" description="UspA" evidence="2">
    <location>
        <begin position="200"/>
        <end position="270"/>
    </location>
</feature>
<organism evidence="3 4">
    <name type="scientific">Dawidia soli</name>
    <dbReference type="NCBI Taxonomy" id="2782352"/>
    <lineage>
        <taxon>Bacteria</taxon>
        <taxon>Pseudomonadati</taxon>
        <taxon>Bacteroidota</taxon>
        <taxon>Cytophagia</taxon>
        <taxon>Cytophagales</taxon>
        <taxon>Chryseotaleaceae</taxon>
        <taxon>Dawidia</taxon>
    </lineage>
</organism>
<evidence type="ECO:0000313" key="3">
    <source>
        <dbReference type="EMBL" id="MBT1686834.1"/>
    </source>
</evidence>
<reference evidence="3 4" key="1">
    <citation type="submission" date="2021-05" db="EMBL/GenBank/DDBJ databases">
        <title>A Polyphasic approach of four new species of the genus Ohtaekwangia: Ohtaekwangia histidinii sp. nov., Ohtaekwangia cretensis sp. nov., Ohtaekwangia indiensis sp. nov., Ohtaekwangia reichenbachii sp. nov. from diverse environment.</title>
        <authorList>
            <person name="Octaviana S."/>
        </authorList>
    </citation>
    <scope>NUCLEOTIDE SEQUENCE [LARGE SCALE GENOMIC DNA]</scope>
    <source>
        <strain evidence="3 4">PWU37</strain>
    </source>
</reference>
<dbReference type="InterPro" id="IPR006016">
    <property type="entry name" value="UspA"/>
</dbReference>
<accession>A0AAP2D814</accession>
<dbReference type="CDD" id="cd00293">
    <property type="entry name" value="USP-like"/>
    <property type="match status" value="1"/>
</dbReference>
<sequence length="273" mass="30358">MKTIVVATDYSATANNALQFGASLARVFNAELVLLNVFHPSVHVSNSLVTPDAIDHIIRNNENRLRELALVTGLQYQIKVNTVSKTADTVEALEDYVDTHPVDLVVMGMDSSLLEYKLFGNTTTAAIRSLKFPLLVVPNDIPFKGIKRIVYACEYTYLSEDNHLELLKVITRKFEAKLQILHVETKKEPALAAVGEQIMVMDTLLEDVDHTYSVIENTSVGNGITQGLKAWNADLLVMVPHKAGFWELFLKGSATREMALRTRVPLLVLPNVN</sequence>
<dbReference type="Gene3D" id="3.40.50.12370">
    <property type="match status" value="1"/>
</dbReference>
<dbReference type="InterPro" id="IPR006015">
    <property type="entry name" value="Universal_stress_UspA"/>
</dbReference>
<dbReference type="RefSeq" id="WP_254090072.1">
    <property type="nucleotide sequence ID" value="NZ_JAHESC010000011.1"/>
</dbReference>
<evidence type="ECO:0000313" key="4">
    <source>
        <dbReference type="Proteomes" id="UP001319180"/>
    </source>
</evidence>